<protein>
    <submittedName>
        <fullName evidence="1">Uncharacterized protein</fullName>
    </submittedName>
</protein>
<gene>
    <name evidence="1" type="ORF">FHS09_002696</name>
</gene>
<evidence type="ECO:0000313" key="1">
    <source>
        <dbReference type="EMBL" id="MBB3061856.1"/>
    </source>
</evidence>
<accession>A0A7W4Z9R5</accession>
<dbReference type="EMBL" id="JACHWZ010000011">
    <property type="protein sequence ID" value="MBB3061856.1"/>
    <property type="molecule type" value="Genomic_DNA"/>
</dbReference>
<proteinExistence type="predicted"/>
<name>A0A7W4Z9R5_9GAMM</name>
<dbReference type="Proteomes" id="UP000535937">
    <property type="component" value="Unassembled WGS sequence"/>
</dbReference>
<sequence length="100" mass="11210">MVQVRRCGLEQRDSKGQLMPIAVSKPIKLICGNCTIEFIFNIPPKGGHPKVTKFVFVGLPPEKAESFRSEFVSGWAFPGCIENGQEHGFNNERWRFSGKA</sequence>
<evidence type="ECO:0000313" key="2">
    <source>
        <dbReference type="Proteomes" id="UP000535937"/>
    </source>
</evidence>
<comment type="caution">
    <text evidence="1">The sequence shown here is derived from an EMBL/GenBank/DDBJ whole genome shotgun (WGS) entry which is preliminary data.</text>
</comment>
<organism evidence="1 2">
    <name type="scientific">Microbulbifer rhizosphaerae</name>
    <dbReference type="NCBI Taxonomy" id="1562603"/>
    <lineage>
        <taxon>Bacteria</taxon>
        <taxon>Pseudomonadati</taxon>
        <taxon>Pseudomonadota</taxon>
        <taxon>Gammaproteobacteria</taxon>
        <taxon>Cellvibrionales</taxon>
        <taxon>Microbulbiferaceae</taxon>
        <taxon>Microbulbifer</taxon>
    </lineage>
</organism>
<dbReference type="AlphaFoldDB" id="A0A7W4Z9R5"/>
<reference evidence="1 2" key="1">
    <citation type="submission" date="2020-08" db="EMBL/GenBank/DDBJ databases">
        <title>Genomic Encyclopedia of Type Strains, Phase III (KMG-III): the genomes of soil and plant-associated and newly described type strains.</title>
        <authorList>
            <person name="Whitman W."/>
        </authorList>
    </citation>
    <scope>NUCLEOTIDE SEQUENCE [LARGE SCALE GENOMIC DNA]</scope>
    <source>
        <strain evidence="1 2">CECT 8799</strain>
    </source>
</reference>
<dbReference type="RefSeq" id="WP_183460613.1">
    <property type="nucleotide sequence ID" value="NZ_JACHWZ010000011.1"/>
</dbReference>
<keyword evidence="2" id="KW-1185">Reference proteome</keyword>